<dbReference type="InterPro" id="IPR019008">
    <property type="entry name" value="Beta_sandwich_EMC7"/>
</dbReference>
<protein>
    <submittedName>
        <fullName evidence="2">Cna protein B-type domain (Modular protein)</fullName>
    </submittedName>
</protein>
<dbReference type="SUPFAM" id="SSF117074">
    <property type="entry name" value="Hypothetical protein PA1324"/>
    <property type="match status" value="1"/>
</dbReference>
<organism evidence="2">
    <name type="scientific">uncultured spirochete</name>
    <dbReference type="NCBI Taxonomy" id="156406"/>
    <lineage>
        <taxon>Bacteria</taxon>
        <taxon>Pseudomonadati</taxon>
        <taxon>Spirochaetota</taxon>
        <taxon>Spirochaetia</taxon>
        <taxon>Spirochaetales</taxon>
        <taxon>environmental samples</taxon>
    </lineage>
</organism>
<dbReference type="Pfam" id="PF09430">
    <property type="entry name" value="EMC7_beta-sandw"/>
    <property type="match status" value="1"/>
</dbReference>
<dbReference type="AlphaFoldDB" id="A0A3P3XK34"/>
<dbReference type="Gene3D" id="2.60.40.10">
    <property type="entry name" value="Immunoglobulins"/>
    <property type="match status" value="1"/>
</dbReference>
<feature type="domain" description="ER membrane protein complex subunit 7 beta-sandwich" evidence="1">
    <location>
        <begin position="244"/>
        <end position="333"/>
    </location>
</feature>
<dbReference type="SUPFAM" id="SSF52317">
    <property type="entry name" value="Class I glutamine amidotransferase-like"/>
    <property type="match status" value="1"/>
</dbReference>
<dbReference type="EMBL" id="FWDM01000027">
    <property type="protein sequence ID" value="SLM14390.1"/>
    <property type="molecule type" value="Genomic_DNA"/>
</dbReference>
<reference evidence="2" key="1">
    <citation type="submission" date="2017-02" db="EMBL/GenBank/DDBJ databases">
        <authorList>
            <person name="Regsiter A."/>
            <person name="William W."/>
        </authorList>
    </citation>
    <scope>NUCLEOTIDE SEQUENCE</scope>
    <source>
        <strain evidence="2">Bib</strain>
    </source>
</reference>
<gene>
    <name evidence="2" type="ORF">SPIROBIBN47_330006</name>
</gene>
<dbReference type="InterPro" id="IPR029062">
    <property type="entry name" value="Class_I_gatase-like"/>
</dbReference>
<sequence>MMQITKRISILFLILMVAGLLFGCMQPLSQSAGKGDVEVLILDGARTIQPSDVEIKIVSYVLSGTGPNGATLANKTFTASPYTESKLAEGAWTFTVNGLNAAGSIVASGSNTATIIANSTVSVSVVLTPVKDGSGTGTFSLSGTIPSAVTLSSFTGVIAPSTGGANTTFAVTVSGTNFSYSNSTLPVGSYILTLVASQAAGAWRGVYALRIYQGKTSTLSLNLTADDFAGATINGVAKYYDKAANQYSGISVTITSTTSTDFAPASVTTGNAGSFNFTGLDAGTYIIEAKDPNAVYQPTSITITIGSNETVTTPDLVLTKAGNHVVIFRDSNTEWELAGVPATVMGDLIETEIGLTEGTGANQYEYKTSSDMAAYTPSLGDVVIIGGDQSQAFYDAYTTNKSKFDTFVNNGGTMYWIACDNGWAEGDFTSSLPGGVTWRDSYEYYIDIVYFQHPITKNFPTQLYGYYASHGGFDNLDVANITGLMVYVKEDAGALPTYIEYRYGLGKVLATTTPLEYYVTNGSTDMPTGFNTTYKDLFKLMLVRSIKYIMGKTVSDTIPASDAGAIPKALTPIRMSH</sequence>
<proteinExistence type="predicted"/>
<evidence type="ECO:0000313" key="2">
    <source>
        <dbReference type="EMBL" id="SLM14390.1"/>
    </source>
</evidence>
<dbReference type="PROSITE" id="PS51257">
    <property type="entry name" value="PROKAR_LIPOPROTEIN"/>
    <property type="match status" value="1"/>
</dbReference>
<evidence type="ECO:0000259" key="1">
    <source>
        <dbReference type="Pfam" id="PF09430"/>
    </source>
</evidence>
<dbReference type="InterPro" id="IPR013783">
    <property type="entry name" value="Ig-like_fold"/>
</dbReference>
<name>A0A3P3XK34_9SPIR</name>
<accession>A0A3P3XK34</accession>